<name>A0A2S4WJ50_9BASI</name>
<reference evidence="2" key="2">
    <citation type="journal article" date="2018" name="BMC Genomics">
        <title>Genomic insights into host adaptation between the wheat stripe rust pathogen (Puccinia striiformis f. sp. tritici) and the barley stripe rust pathogen (Puccinia striiformis f. sp. hordei).</title>
        <authorList>
            <person name="Xia C."/>
            <person name="Wang M."/>
            <person name="Yin C."/>
            <person name="Cornejo O.E."/>
            <person name="Hulbert S.H."/>
            <person name="Chen X."/>
        </authorList>
    </citation>
    <scope>NUCLEOTIDE SEQUENCE [LARGE SCALE GENOMIC DNA]</scope>
    <source>
        <strain evidence="2">93TX-2</strain>
    </source>
</reference>
<reference evidence="2" key="3">
    <citation type="journal article" date="2018" name="Mol. Plant Microbe Interact.">
        <title>Genome sequence resources for the wheat stripe rust pathogen (Puccinia striiformis f. sp. tritici) and the barley stripe rust pathogen (Puccinia striiformis f. sp. hordei).</title>
        <authorList>
            <person name="Xia C."/>
            <person name="Wang M."/>
            <person name="Yin C."/>
            <person name="Cornejo O.E."/>
            <person name="Hulbert S.H."/>
            <person name="Chen X."/>
        </authorList>
    </citation>
    <scope>NUCLEOTIDE SEQUENCE [LARGE SCALE GENOMIC DNA]</scope>
    <source>
        <strain evidence="2">93TX-2</strain>
    </source>
</reference>
<comment type="caution">
    <text evidence="1">The sequence shown here is derived from an EMBL/GenBank/DDBJ whole genome shotgun (WGS) entry which is preliminary data.</text>
</comment>
<proteinExistence type="predicted"/>
<sequence>MYAFQNLHDWVAKLFSRPHIEKLFEQTTTCSRLPYNPNNKVKDIHDSKVWKQFLGPNGKQHTACSFNLTFGLYTDAINPYRNQQASKHTSIRFLILICLTLPNESRFLPEISCEPSLKQINWILRPLIQQLKTLWEPVFHLSKTHQHAHGQQLCGALLTFLGDLPAFAPADYTCPSNLACNSRDATSASAREDIFNEHGVRYLALLEPKYWDSVSFHVVDLMHNLLLGLLK</sequence>
<gene>
    <name evidence="1" type="ORF">PSHT_01992</name>
</gene>
<dbReference type="VEuPathDB" id="FungiDB:PSHT_01992"/>
<dbReference type="EMBL" id="PKSM01000016">
    <property type="protein sequence ID" value="POW21791.1"/>
    <property type="molecule type" value="Genomic_DNA"/>
</dbReference>
<dbReference type="Proteomes" id="UP000238274">
    <property type="component" value="Unassembled WGS sequence"/>
</dbReference>
<protein>
    <submittedName>
        <fullName evidence="1">Uncharacterized protein</fullName>
    </submittedName>
</protein>
<accession>A0A2S4WJ50</accession>
<evidence type="ECO:0000313" key="1">
    <source>
        <dbReference type="EMBL" id="POW21791.1"/>
    </source>
</evidence>
<evidence type="ECO:0000313" key="2">
    <source>
        <dbReference type="Proteomes" id="UP000238274"/>
    </source>
</evidence>
<keyword evidence="2" id="KW-1185">Reference proteome</keyword>
<dbReference type="OrthoDB" id="2505988at2759"/>
<organism evidence="1 2">
    <name type="scientific">Puccinia striiformis</name>
    <dbReference type="NCBI Taxonomy" id="27350"/>
    <lineage>
        <taxon>Eukaryota</taxon>
        <taxon>Fungi</taxon>
        <taxon>Dikarya</taxon>
        <taxon>Basidiomycota</taxon>
        <taxon>Pucciniomycotina</taxon>
        <taxon>Pucciniomycetes</taxon>
        <taxon>Pucciniales</taxon>
        <taxon>Pucciniaceae</taxon>
        <taxon>Puccinia</taxon>
    </lineage>
</organism>
<reference evidence="1 2" key="1">
    <citation type="submission" date="2017-12" db="EMBL/GenBank/DDBJ databases">
        <title>Gene loss provides genomic basis for host adaptation in cereal stripe rust fungi.</title>
        <authorList>
            <person name="Xia C."/>
        </authorList>
    </citation>
    <scope>NUCLEOTIDE SEQUENCE [LARGE SCALE GENOMIC DNA]</scope>
    <source>
        <strain evidence="1 2">93TX-2</strain>
    </source>
</reference>
<dbReference type="AlphaFoldDB" id="A0A2S4WJ50"/>